<reference evidence="2 3" key="1">
    <citation type="submission" date="2014-09" db="EMBL/GenBank/DDBJ databases">
        <title>Isolation and characterization of Aurantimonas altamirensis ON-56566 from clinical sample following a dog bite.</title>
        <authorList>
            <person name="Eshaghi A."/>
            <person name="Li A."/>
            <person name="Shahinas D."/>
            <person name="Bahn P."/>
            <person name="Kus J.V."/>
            <person name="Patel S.N."/>
        </authorList>
    </citation>
    <scope>NUCLEOTIDE SEQUENCE [LARGE SCALE GENOMIC DNA]</scope>
    <source>
        <strain evidence="2 3">ON-56566</strain>
    </source>
</reference>
<organism evidence="2 3">
    <name type="scientific">Aureimonas altamirensis</name>
    <dbReference type="NCBI Taxonomy" id="370622"/>
    <lineage>
        <taxon>Bacteria</taxon>
        <taxon>Pseudomonadati</taxon>
        <taxon>Pseudomonadota</taxon>
        <taxon>Alphaproteobacteria</taxon>
        <taxon>Hyphomicrobiales</taxon>
        <taxon>Aurantimonadaceae</taxon>
        <taxon>Aureimonas</taxon>
    </lineage>
</organism>
<protein>
    <submittedName>
        <fullName evidence="2">Membrane protein</fullName>
    </submittedName>
</protein>
<dbReference type="EMBL" id="JRFJ01000001">
    <property type="protein sequence ID" value="KHJ56392.1"/>
    <property type="molecule type" value="Genomic_DNA"/>
</dbReference>
<sequence length="88" mass="9557">MGILTAVAIYFVIWWTVLFAILPIGVRSQEENEDIVLGTTHSAPADPRLGFKAIVTSIVSAAIFGAFYLVTEVYGFTFNSLPHIIPGT</sequence>
<dbReference type="STRING" id="370622.LA66_07615"/>
<evidence type="ECO:0000313" key="3">
    <source>
        <dbReference type="Proteomes" id="UP000030826"/>
    </source>
</evidence>
<dbReference type="RefSeq" id="WP_039190136.1">
    <property type="nucleotide sequence ID" value="NZ_JAQRFV010000021.1"/>
</dbReference>
<proteinExistence type="predicted"/>
<evidence type="ECO:0000256" key="1">
    <source>
        <dbReference type="SAM" id="Phobius"/>
    </source>
</evidence>
<feature type="transmembrane region" description="Helical" evidence="1">
    <location>
        <begin position="6"/>
        <end position="28"/>
    </location>
</feature>
<accession>A0A0B1QBT9</accession>
<keyword evidence="1" id="KW-0812">Transmembrane</keyword>
<gene>
    <name evidence="2" type="ORF">LA66_07615</name>
</gene>
<keyword evidence="1" id="KW-0472">Membrane</keyword>
<evidence type="ECO:0000313" key="2">
    <source>
        <dbReference type="EMBL" id="KHJ56392.1"/>
    </source>
</evidence>
<dbReference type="Proteomes" id="UP000030826">
    <property type="component" value="Unassembled WGS sequence"/>
</dbReference>
<dbReference type="Pfam" id="PF07330">
    <property type="entry name" value="DUF1467"/>
    <property type="match status" value="1"/>
</dbReference>
<keyword evidence="1" id="KW-1133">Transmembrane helix</keyword>
<name>A0A0B1QBT9_9HYPH</name>
<dbReference type="InterPro" id="IPR009935">
    <property type="entry name" value="DUF1467"/>
</dbReference>
<comment type="caution">
    <text evidence="2">The sequence shown here is derived from an EMBL/GenBank/DDBJ whole genome shotgun (WGS) entry which is preliminary data.</text>
</comment>
<dbReference type="AlphaFoldDB" id="A0A0B1QBT9"/>
<feature type="transmembrane region" description="Helical" evidence="1">
    <location>
        <begin position="49"/>
        <end position="70"/>
    </location>
</feature>
<dbReference type="OrthoDB" id="9804637at2"/>